<dbReference type="Proteomes" id="UP000198211">
    <property type="component" value="Unassembled WGS sequence"/>
</dbReference>
<feature type="domain" description="DDE Tnp4" evidence="3">
    <location>
        <begin position="2"/>
        <end position="87"/>
    </location>
</feature>
<sequence>EYLIADSAYPDDVECNTLVPAYKATMKGSNIEDFNTWIAHVRVVNEHTIGVLKGRWCSLKELRYQIRKKADMERINHWLKACVVLHNMLIAFSDEWCDEYQSDSESDSEDEESNASCCDEDEFVFHRELKRRAIAKACQHGGILWVRGRSKKQ</sequence>
<accession>A0A225USQ0</accession>
<keyword evidence="2" id="KW-0479">Metal-binding</keyword>
<dbReference type="STRING" id="4795.A0A225USQ0"/>
<name>A0A225USQ0_9STRA</name>
<evidence type="ECO:0000313" key="4">
    <source>
        <dbReference type="EMBL" id="OWY96154.1"/>
    </source>
</evidence>
<evidence type="ECO:0000256" key="2">
    <source>
        <dbReference type="ARBA" id="ARBA00022723"/>
    </source>
</evidence>
<evidence type="ECO:0000313" key="5">
    <source>
        <dbReference type="Proteomes" id="UP000198211"/>
    </source>
</evidence>
<protein>
    <recommendedName>
        <fullName evidence="3">DDE Tnp4 domain-containing protein</fullName>
    </recommendedName>
</protein>
<dbReference type="InterPro" id="IPR027806">
    <property type="entry name" value="HARBI1_dom"/>
</dbReference>
<keyword evidence="5" id="KW-1185">Reference proteome</keyword>
<gene>
    <name evidence="4" type="ORF">PHMEG_00033658</name>
</gene>
<dbReference type="GO" id="GO:0046872">
    <property type="term" value="F:metal ion binding"/>
    <property type="evidence" value="ECO:0007669"/>
    <property type="project" value="UniProtKB-KW"/>
</dbReference>
<dbReference type="EMBL" id="NBNE01012020">
    <property type="protein sequence ID" value="OWY96154.1"/>
    <property type="molecule type" value="Genomic_DNA"/>
</dbReference>
<evidence type="ECO:0000256" key="1">
    <source>
        <dbReference type="ARBA" id="ARBA00001968"/>
    </source>
</evidence>
<dbReference type="AlphaFoldDB" id="A0A225USQ0"/>
<evidence type="ECO:0000259" key="3">
    <source>
        <dbReference type="Pfam" id="PF13359"/>
    </source>
</evidence>
<comment type="cofactor">
    <cofactor evidence="1">
        <name>a divalent metal cation</name>
        <dbReference type="ChEBI" id="CHEBI:60240"/>
    </cofactor>
</comment>
<comment type="caution">
    <text evidence="4">The sequence shown here is derived from an EMBL/GenBank/DDBJ whole genome shotgun (WGS) entry which is preliminary data.</text>
</comment>
<feature type="non-terminal residue" evidence="4">
    <location>
        <position position="1"/>
    </location>
</feature>
<organism evidence="4 5">
    <name type="scientific">Phytophthora megakarya</name>
    <dbReference type="NCBI Taxonomy" id="4795"/>
    <lineage>
        <taxon>Eukaryota</taxon>
        <taxon>Sar</taxon>
        <taxon>Stramenopiles</taxon>
        <taxon>Oomycota</taxon>
        <taxon>Peronosporomycetes</taxon>
        <taxon>Peronosporales</taxon>
        <taxon>Peronosporaceae</taxon>
        <taxon>Phytophthora</taxon>
    </lineage>
</organism>
<dbReference type="Pfam" id="PF13359">
    <property type="entry name" value="DDE_Tnp_4"/>
    <property type="match status" value="1"/>
</dbReference>
<proteinExistence type="predicted"/>
<reference evidence="5" key="1">
    <citation type="submission" date="2017-03" db="EMBL/GenBank/DDBJ databases">
        <title>Phytopthora megakarya and P. palmivora, two closely related causual agents of cacao black pod achieved similar genome size and gene model numbers by different mechanisms.</title>
        <authorList>
            <person name="Ali S."/>
            <person name="Shao J."/>
            <person name="Larry D.J."/>
            <person name="Kronmiller B."/>
            <person name="Shen D."/>
            <person name="Strem M.D."/>
            <person name="Melnick R.L."/>
            <person name="Guiltinan M.J."/>
            <person name="Tyler B.M."/>
            <person name="Meinhardt L.W."/>
            <person name="Bailey B.A."/>
        </authorList>
    </citation>
    <scope>NUCLEOTIDE SEQUENCE [LARGE SCALE GENOMIC DNA]</scope>
    <source>
        <strain evidence="5">zdho120</strain>
    </source>
</reference>
<dbReference type="OrthoDB" id="128852at2759"/>